<gene>
    <name evidence="1" type="ORF">GCM10008927_16640</name>
</gene>
<dbReference type="EMBL" id="BMZF01000003">
    <property type="protein sequence ID" value="GHA51819.1"/>
    <property type="molecule type" value="Genomic_DNA"/>
</dbReference>
<sequence>MALADWFQDTPQPPARAGTMQVGWMLTNPTSGVVFYPPERVRSPEMNKQHAKSASRCPAIINMESRYFLVRVPFDMHLRLTRDKDGKVGLRNMASDASPVRPKFLGKHLSVTAEKEWRYKDRPTIQISLPYLFIADEPTYMTQLDAFMHYRKSPLPGTIFGGRFPIHVWPRPLMWAFEWHDVQQDLILKRGDPWFCVQFETTPQERPVSLIEAEETPALKEYLDHISAAVNYVNQTFSLFKQAEKSRPKTLLSAKKR</sequence>
<dbReference type="Proteomes" id="UP000634455">
    <property type="component" value="Unassembled WGS sequence"/>
</dbReference>
<accession>A0ABQ3D1U4</accession>
<name>A0ABQ3D1U4_9RHOB</name>
<protein>
    <submittedName>
        <fullName evidence="1">Uncharacterized protein</fullName>
    </submittedName>
</protein>
<evidence type="ECO:0000313" key="2">
    <source>
        <dbReference type="Proteomes" id="UP000634455"/>
    </source>
</evidence>
<comment type="caution">
    <text evidence="1">The sequence shown here is derived from an EMBL/GenBank/DDBJ whole genome shotgun (WGS) entry which is preliminary data.</text>
</comment>
<evidence type="ECO:0000313" key="1">
    <source>
        <dbReference type="EMBL" id="GHA51819.1"/>
    </source>
</evidence>
<dbReference type="RefSeq" id="WP_189640184.1">
    <property type="nucleotide sequence ID" value="NZ_BMZF01000003.1"/>
</dbReference>
<organism evidence="1 2">
    <name type="scientific">Paramylibacter ulvae</name>
    <dbReference type="NCBI Taxonomy" id="1651968"/>
    <lineage>
        <taxon>Bacteria</taxon>
        <taxon>Pseudomonadati</taxon>
        <taxon>Pseudomonadota</taxon>
        <taxon>Alphaproteobacteria</taxon>
        <taxon>Rhodobacterales</taxon>
        <taxon>Paracoccaceae</taxon>
        <taxon>Paramylibacter</taxon>
    </lineage>
</organism>
<keyword evidence="2" id="KW-1185">Reference proteome</keyword>
<proteinExistence type="predicted"/>
<reference evidence="2" key="1">
    <citation type="journal article" date="2019" name="Int. J. Syst. Evol. Microbiol.">
        <title>The Global Catalogue of Microorganisms (GCM) 10K type strain sequencing project: providing services to taxonomists for standard genome sequencing and annotation.</title>
        <authorList>
            <consortium name="The Broad Institute Genomics Platform"/>
            <consortium name="The Broad Institute Genome Sequencing Center for Infectious Disease"/>
            <person name="Wu L."/>
            <person name="Ma J."/>
        </authorList>
    </citation>
    <scope>NUCLEOTIDE SEQUENCE [LARGE SCALE GENOMIC DNA]</scope>
    <source>
        <strain evidence="2">KCTC 32465</strain>
    </source>
</reference>